<sequence length="155" mass="15817">MSYPSGPRQGALNALFSVAGRPTEIKVSFWIWFIGGLLGMLGGFLGMLASLVLFSAAPSAAAAVVTLMLLAAAVGVAQMVLAVRMKAGRNWARLALTALSAAILVLAVANAAIGTGQAGNWIAFLVSLVAAVLLWLPGSRAFFAAAGRRGNTSSE</sequence>
<comment type="caution">
    <text evidence="2">The sequence shown here is derived from an EMBL/GenBank/DDBJ whole genome shotgun (WGS) entry which is preliminary data.</text>
</comment>
<feature type="transmembrane region" description="Helical" evidence="1">
    <location>
        <begin position="60"/>
        <end position="82"/>
    </location>
</feature>
<keyword evidence="1" id="KW-0472">Membrane</keyword>
<reference evidence="2 3" key="1">
    <citation type="submission" date="2018-10" db="EMBL/GenBank/DDBJ databases">
        <title>Genome-guide identification and characterization of bacteria that degrade polycyclic aromatic hydrocarbons and resist hexavalent chromium simultaneously.</title>
        <authorList>
            <person name="Feng H."/>
        </authorList>
    </citation>
    <scope>NUCLEOTIDE SEQUENCE [LARGE SCALE GENOMIC DNA]</scope>
    <source>
        <strain evidence="2 3">J015</strain>
    </source>
</reference>
<feature type="transmembrane region" description="Helical" evidence="1">
    <location>
        <begin position="121"/>
        <end position="143"/>
    </location>
</feature>
<evidence type="ECO:0000256" key="1">
    <source>
        <dbReference type="SAM" id="Phobius"/>
    </source>
</evidence>
<protein>
    <submittedName>
        <fullName evidence="2">Uncharacterized protein</fullName>
    </submittedName>
</protein>
<dbReference type="Proteomes" id="UP000273159">
    <property type="component" value="Unassembled WGS sequence"/>
</dbReference>
<keyword evidence="1" id="KW-1133">Transmembrane helix</keyword>
<proteinExistence type="predicted"/>
<gene>
    <name evidence="2" type="ORF">D7Z96_18560</name>
</gene>
<feature type="transmembrane region" description="Helical" evidence="1">
    <location>
        <begin position="94"/>
        <end position="115"/>
    </location>
</feature>
<dbReference type="RefSeq" id="WP_120693496.1">
    <property type="nucleotide sequence ID" value="NZ_RBNH01000023.1"/>
</dbReference>
<evidence type="ECO:0000313" key="2">
    <source>
        <dbReference type="EMBL" id="RKO20538.1"/>
    </source>
</evidence>
<dbReference type="EMBL" id="RBNH01000023">
    <property type="protein sequence ID" value="RKO20538.1"/>
    <property type="molecule type" value="Genomic_DNA"/>
</dbReference>
<organism evidence="2 3">
    <name type="scientific">Pseudarthrobacter phenanthrenivorans</name>
    <name type="common">Arthrobacter phenanthrenivorans</name>
    <dbReference type="NCBI Taxonomy" id="361575"/>
    <lineage>
        <taxon>Bacteria</taxon>
        <taxon>Bacillati</taxon>
        <taxon>Actinomycetota</taxon>
        <taxon>Actinomycetes</taxon>
        <taxon>Micrococcales</taxon>
        <taxon>Micrococcaceae</taxon>
        <taxon>Pseudarthrobacter</taxon>
    </lineage>
</organism>
<dbReference type="AlphaFoldDB" id="A0A3B0FLG9"/>
<feature type="transmembrane region" description="Helical" evidence="1">
    <location>
        <begin position="29"/>
        <end position="54"/>
    </location>
</feature>
<accession>A0A3B0FLG9</accession>
<evidence type="ECO:0000313" key="3">
    <source>
        <dbReference type="Proteomes" id="UP000273159"/>
    </source>
</evidence>
<reference evidence="3" key="2">
    <citation type="submission" date="2018-10" db="EMBL/GenBank/DDBJ databases">
        <authorList>
            <person name="Wang Y."/>
            <person name="Wang J."/>
            <person name="Yang X."/>
            <person name="Wang Z."/>
            <person name="Huang Y."/>
        </authorList>
    </citation>
    <scope>NUCLEOTIDE SEQUENCE [LARGE SCALE GENOMIC DNA]</scope>
    <source>
        <strain evidence="3">J015</strain>
    </source>
</reference>
<keyword evidence="1" id="KW-0812">Transmembrane</keyword>
<name>A0A3B0FLG9_PSEPS</name>